<dbReference type="Proteomes" id="UP001634394">
    <property type="component" value="Unassembled WGS sequence"/>
</dbReference>
<dbReference type="AlphaFoldDB" id="A0ABD3WD56"/>
<evidence type="ECO:0000313" key="1">
    <source>
        <dbReference type="EMBL" id="KAL3870652.1"/>
    </source>
</evidence>
<organism evidence="1 2">
    <name type="scientific">Sinanodonta woodiana</name>
    <name type="common">Chinese pond mussel</name>
    <name type="synonym">Anodonta woodiana</name>
    <dbReference type="NCBI Taxonomy" id="1069815"/>
    <lineage>
        <taxon>Eukaryota</taxon>
        <taxon>Metazoa</taxon>
        <taxon>Spiralia</taxon>
        <taxon>Lophotrochozoa</taxon>
        <taxon>Mollusca</taxon>
        <taxon>Bivalvia</taxon>
        <taxon>Autobranchia</taxon>
        <taxon>Heteroconchia</taxon>
        <taxon>Palaeoheterodonta</taxon>
        <taxon>Unionida</taxon>
        <taxon>Unionoidea</taxon>
        <taxon>Unionidae</taxon>
        <taxon>Unioninae</taxon>
        <taxon>Sinanodonta</taxon>
    </lineage>
</organism>
<protein>
    <submittedName>
        <fullName evidence="1">Uncharacterized protein</fullName>
    </submittedName>
</protein>
<proteinExistence type="predicted"/>
<gene>
    <name evidence="1" type="ORF">ACJMK2_038699</name>
</gene>
<sequence length="78" mass="8621">MYNAIQLVFSLCPINGQFQKCQLITLGNLKYHGFDTGINIPHLVETGEIITGRKRQTNVCSACCGDGLCNDDECEVVR</sequence>
<evidence type="ECO:0000313" key="2">
    <source>
        <dbReference type="Proteomes" id="UP001634394"/>
    </source>
</evidence>
<keyword evidence="2" id="KW-1185">Reference proteome</keyword>
<feature type="non-terminal residue" evidence="1">
    <location>
        <position position="78"/>
    </location>
</feature>
<comment type="caution">
    <text evidence="1">The sequence shown here is derived from an EMBL/GenBank/DDBJ whole genome shotgun (WGS) entry which is preliminary data.</text>
</comment>
<reference evidence="1 2" key="1">
    <citation type="submission" date="2024-11" db="EMBL/GenBank/DDBJ databases">
        <title>Chromosome-level genome assembly of the freshwater bivalve Anodonta woodiana.</title>
        <authorList>
            <person name="Chen X."/>
        </authorList>
    </citation>
    <scope>NUCLEOTIDE SEQUENCE [LARGE SCALE GENOMIC DNA]</scope>
    <source>
        <strain evidence="1">MN2024</strain>
        <tissue evidence="1">Gills</tissue>
    </source>
</reference>
<name>A0ABD3WD56_SINWO</name>
<accession>A0ABD3WD56</accession>
<dbReference type="EMBL" id="JBJQND010000007">
    <property type="protein sequence ID" value="KAL3870652.1"/>
    <property type="molecule type" value="Genomic_DNA"/>
</dbReference>